<dbReference type="PRINTS" id="PR00047">
    <property type="entry name" value="STROIDFINGER"/>
</dbReference>
<feature type="chain" id="PRO_5019115282" evidence="17">
    <location>
        <begin position="24"/>
        <end position="1105"/>
    </location>
</feature>
<proteinExistence type="inferred from homology"/>
<evidence type="ECO:0000256" key="15">
    <source>
        <dbReference type="ARBA" id="ARBA00023242"/>
    </source>
</evidence>
<dbReference type="PROSITE" id="PS01010">
    <property type="entry name" value="CRISP_2"/>
    <property type="match status" value="1"/>
</dbReference>
<dbReference type="PROSITE" id="PS51843">
    <property type="entry name" value="NR_LBD"/>
    <property type="match status" value="1"/>
</dbReference>
<feature type="region of interest" description="Disordered" evidence="16">
    <location>
        <begin position="381"/>
        <end position="423"/>
    </location>
</feature>
<dbReference type="Pfam" id="PF00104">
    <property type="entry name" value="Hormone_recep"/>
    <property type="match status" value="1"/>
</dbReference>
<dbReference type="InterPro" id="IPR018244">
    <property type="entry name" value="Allrgn_V5/Tpx1_CS"/>
</dbReference>
<comment type="similarity">
    <text evidence="3">Belongs to the nuclear hormone receptor family. NR2 subfamily.</text>
</comment>
<feature type="domain" description="Nuclear receptor" evidence="19">
    <location>
        <begin position="704"/>
        <end position="779"/>
    </location>
</feature>
<evidence type="ECO:0000256" key="3">
    <source>
        <dbReference type="ARBA" id="ARBA00006421"/>
    </source>
</evidence>
<evidence type="ECO:0000256" key="11">
    <source>
        <dbReference type="ARBA" id="ARBA00023125"/>
    </source>
</evidence>
<dbReference type="PROSITE" id="PS00031">
    <property type="entry name" value="NUCLEAR_REC_DBD_1"/>
    <property type="match status" value="1"/>
</dbReference>
<evidence type="ECO:0000256" key="14">
    <source>
        <dbReference type="ARBA" id="ARBA00023170"/>
    </source>
</evidence>
<evidence type="ECO:0000259" key="18">
    <source>
        <dbReference type="PROSITE" id="PS50820"/>
    </source>
</evidence>
<dbReference type="PROSITE" id="PS51030">
    <property type="entry name" value="NUCLEAR_REC_DBD_2"/>
    <property type="match status" value="1"/>
</dbReference>
<dbReference type="FunFam" id="3.30.50.10:FF:000012">
    <property type="entry name" value="Hepatocyte nuclear factor 4, alpha"/>
    <property type="match status" value="1"/>
</dbReference>
<dbReference type="SMART" id="SM00198">
    <property type="entry name" value="SCP"/>
    <property type="match status" value="2"/>
</dbReference>
<feature type="signal peptide" evidence="17">
    <location>
        <begin position="1"/>
        <end position="23"/>
    </location>
</feature>
<keyword evidence="12" id="KW-1015">Disulfide bond</keyword>
<dbReference type="Proteomes" id="UP000289886">
    <property type="component" value="Unassembled WGS sequence"/>
</dbReference>
<dbReference type="Pfam" id="PF00105">
    <property type="entry name" value="zf-C4"/>
    <property type="match status" value="1"/>
</dbReference>
<dbReference type="SMART" id="SM00430">
    <property type="entry name" value="HOLI"/>
    <property type="match status" value="1"/>
</dbReference>
<dbReference type="SMART" id="SM00399">
    <property type="entry name" value="ZnF_C4"/>
    <property type="match status" value="1"/>
</dbReference>
<evidence type="ECO:0000256" key="1">
    <source>
        <dbReference type="ARBA" id="ARBA00004123"/>
    </source>
</evidence>
<dbReference type="FunFam" id="3.40.33.10:FF:000001">
    <property type="entry name" value="Cysteine-rich secretory protein LCCL domain containing 1"/>
    <property type="match status" value="2"/>
</dbReference>
<evidence type="ECO:0000259" key="20">
    <source>
        <dbReference type="PROSITE" id="PS51843"/>
    </source>
</evidence>
<evidence type="ECO:0000256" key="4">
    <source>
        <dbReference type="ARBA" id="ARBA00022525"/>
    </source>
</evidence>
<evidence type="ECO:0000313" key="21">
    <source>
        <dbReference type="EMBL" id="RXM27259.1"/>
    </source>
</evidence>
<dbReference type="SMART" id="SM00603">
    <property type="entry name" value="LCCL"/>
    <property type="match status" value="3"/>
</dbReference>
<dbReference type="SUPFAM" id="SSF55797">
    <property type="entry name" value="PR-1-like"/>
    <property type="match status" value="2"/>
</dbReference>
<dbReference type="Gene3D" id="2.170.130.20">
    <property type="entry name" value="LCCL-like domain"/>
    <property type="match status" value="2"/>
</dbReference>
<dbReference type="InterPro" id="IPR000536">
    <property type="entry name" value="Nucl_hrmn_rcpt_lig-bd"/>
</dbReference>
<dbReference type="Gene3D" id="1.10.565.10">
    <property type="entry name" value="Retinoid X Receptor"/>
    <property type="match status" value="1"/>
</dbReference>
<keyword evidence="13" id="KW-0804">Transcription</keyword>
<name>A0A444TWJ9_ACIRT</name>
<keyword evidence="9" id="KW-0862">Zinc</keyword>
<keyword evidence="15" id="KW-0539">Nucleus</keyword>
<dbReference type="GO" id="GO:0005634">
    <property type="term" value="C:nucleus"/>
    <property type="evidence" value="ECO:0007669"/>
    <property type="project" value="UniProtKB-SubCell"/>
</dbReference>
<dbReference type="AlphaFoldDB" id="A0A444TWJ9"/>
<keyword evidence="7" id="KW-0677">Repeat</keyword>
<dbReference type="Gene3D" id="3.40.33.10">
    <property type="entry name" value="CAP"/>
    <property type="match status" value="2"/>
</dbReference>
<accession>A0A444TWJ9</accession>
<dbReference type="CDD" id="cd06931">
    <property type="entry name" value="NR_LBD_HNF4_like"/>
    <property type="match status" value="1"/>
</dbReference>
<evidence type="ECO:0000256" key="9">
    <source>
        <dbReference type="ARBA" id="ARBA00022833"/>
    </source>
</evidence>
<feature type="domain" description="LCCL" evidence="18">
    <location>
        <begin position="531"/>
        <end position="624"/>
    </location>
</feature>
<dbReference type="InterPro" id="IPR001628">
    <property type="entry name" value="Znf_hrmn_rcpt"/>
</dbReference>
<dbReference type="InterPro" id="IPR035500">
    <property type="entry name" value="NHR-like_dom_sf"/>
</dbReference>
<dbReference type="Pfam" id="PF03815">
    <property type="entry name" value="LCCL"/>
    <property type="match status" value="3"/>
</dbReference>
<keyword evidence="5" id="KW-0479">Metal-binding</keyword>
<comment type="subcellular location">
    <subcellularLocation>
        <location evidence="1">Nucleus</location>
    </subcellularLocation>
    <subcellularLocation>
        <location evidence="2">Secreted</location>
    </subcellularLocation>
</comment>
<feature type="domain" description="NR LBD" evidence="20">
    <location>
        <begin position="794"/>
        <end position="1018"/>
    </location>
</feature>
<dbReference type="InterPro" id="IPR014044">
    <property type="entry name" value="CAP_dom"/>
</dbReference>
<keyword evidence="14" id="KW-0675">Receptor</keyword>
<dbReference type="GO" id="GO:0003700">
    <property type="term" value="F:DNA-binding transcription factor activity"/>
    <property type="evidence" value="ECO:0007669"/>
    <property type="project" value="InterPro"/>
</dbReference>
<dbReference type="FunFam" id="2.170.130.20:FF:000001">
    <property type="entry name" value="Cysteine-rich secretory protein LCCL domain-containing 1"/>
    <property type="match status" value="2"/>
</dbReference>
<evidence type="ECO:0000256" key="13">
    <source>
        <dbReference type="ARBA" id="ARBA00023163"/>
    </source>
</evidence>
<protein>
    <submittedName>
        <fullName evidence="21">Cysteine-rich secretory protein LCCL domain-containing 2</fullName>
    </submittedName>
</protein>
<evidence type="ECO:0000256" key="16">
    <source>
        <dbReference type="SAM" id="MobiDB-lite"/>
    </source>
</evidence>
<keyword evidence="4" id="KW-0964">Secreted</keyword>
<gene>
    <name evidence="21" type="ORF">EOD39_3084</name>
</gene>
<dbReference type="InterPro" id="IPR036609">
    <property type="entry name" value="LCCL_sf"/>
</dbReference>
<dbReference type="InterPro" id="IPR001723">
    <property type="entry name" value="Nuclear_hrmn_rcpt"/>
</dbReference>
<dbReference type="Pfam" id="PF00188">
    <property type="entry name" value="CAP"/>
    <property type="match status" value="2"/>
</dbReference>
<dbReference type="GO" id="GO:0000978">
    <property type="term" value="F:RNA polymerase II cis-regulatory region sequence-specific DNA binding"/>
    <property type="evidence" value="ECO:0007669"/>
    <property type="project" value="InterPro"/>
</dbReference>
<evidence type="ECO:0000256" key="12">
    <source>
        <dbReference type="ARBA" id="ARBA00023157"/>
    </source>
</evidence>
<evidence type="ECO:0000259" key="19">
    <source>
        <dbReference type="PROSITE" id="PS51030"/>
    </source>
</evidence>
<dbReference type="GO" id="GO:0005576">
    <property type="term" value="C:extracellular region"/>
    <property type="evidence" value="ECO:0007669"/>
    <property type="project" value="UniProtKB-SubCell"/>
</dbReference>
<evidence type="ECO:0000256" key="2">
    <source>
        <dbReference type="ARBA" id="ARBA00004613"/>
    </source>
</evidence>
<keyword evidence="10" id="KW-0805">Transcription regulation</keyword>
<evidence type="ECO:0000256" key="17">
    <source>
        <dbReference type="SAM" id="SignalP"/>
    </source>
</evidence>
<keyword evidence="6 17" id="KW-0732">Signal</keyword>
<dbReference type="SUPFAM" id="SSF57716">
    <property type="entry name" value="Glucocorticoid receptor-like (DNA-binding domain)"/>
    <property type="match status" value="1"/>
</dbReference>
<evidence type="ECO:0000256" key="7">
    <source>
        <dbReference type="ARBA" id="ARBA00022737"/>
    </source>
</evidence>
<dbReference type="SUPFAM" id="SSF48508">
    <property type="entry name" value="Nuclear receptor ligand-binding domain"/>
    <property type="match status" value="1"/>
</dbReference>
<keyword evidence="8" id="KW-0863">Zinc-finger</keyword>
<dbReference type="FunFam" id="1.10.565.10:FF:000026">
    <property type="entry name" value="Hepatocyte nuclear factor 4"/>
    <property type="match status" value="1"/>
</dbReference>
<keyword evidence="22" id="KW-1185">Reference proteome</keyword>
<dbReference type="SUPFAM" id="SSF69848">
    <property type="entry name" value="LCCL domain"/>
    <property type="match status" value="3"/>
</dbReference>
<dbReference type="InterPro" id="IPR050274">
    <property type="entry name" value="Nuclear_hormone_rcpt_NR2"/>
</dbReference>
<dbReference type="CDD" id="cd06960">
    <property type="entry name" value="NR_DBD_HNF4A"/>
    <property type="match status" value="1"/>
</dbReference>
<evidence type="ECO:0000313" key="22">
    <source>
        <dbReference type="Proteomes" id="UP000289886"/>
    </source>
</evidence>
<dbReference type="InterPro" id="IPR049635">
    <property type="entry name" value="HNF4_LBD"/>
</dbReference>
<evidence type="ECO:0000256" key="10">
    <source>
        <dbReference type="ARBA" id="ARBA00023015"/>
    </source>
</evidence>
<evidence type="ECO:0000256" key="8">
    <source>
        <dbReference type="ARBA" id="ARBA00022771"/>
    </source>
</evidence>
<dbReference type="PANTHER" id="PTHR24083">
    <property type="entry name" value="NUCLEAR HORMONE RECEPTOR"/>
    <property type="match status" value="1"/>
</dbReference>
<dbReference type="InterPro" id="IPR004043">
    <property type="entry name" value="LCCL"/>
</dbReference>
<dbReference type="Gene3D" id="3.30.50.10">
    <property type="entry name" value="Erythroid Transcription Factor GATA-1, subunit A"/>
    <property type="match status" value="1"/>
</dbReference>
<sequence>MSAALPWLFALVLLASAAQDGTALFLPNSTTLQHLLSRYQDESVSLTRSRRAIQWSDREEILKLHNKLRGQVSPSSSNMEYMVWDEELERSATAWAQECIWEHGPNDLLMSIGQNLAVHWGRYRAPAHHVQAWYDEVKDYTYPYPEECNPWCPERCSGPMCTHYTQVEQEIERFIALSTQVIKCETKMRDKCKGSSCNRYKCPANCKNAKGKIWGTLFYDTVWDEELERSATAWAQECIWEHGPNDLLMSIGQNLAVHWGRYRAPAHHVQAWYDEVKDYTYPYPEECNPWCPERCSGPMCTHYTQLVWATTNKVGCAVHVCKRINVWGEIWENSVYLVCNYSPKGNWIGEAPYQHGRPCSQCPPSYGGGCKENLCYKADSQAPQPPETEDMNEVEKPQVPENIPGWARPRTTPAKATPGKTPGATGSKFMAQVIKCETKMRDKCKGSSCNRYKCPANCKNAKGKIWGTLFYDTQSSICRAALHYGVIDNNGGLVDITRKGRLPFFVKSTRNGVESFSKYKASNSFIVSKVVEQRVDCYMTVAELCAFKKPATHCPRVHCPPRCKDEPSNWAPVIGSSIYSDSSSICRAAIHAGLIKDSDGGYVDILPVDKKKHYVGTLKNGVRSERHRPLALISEYSGLDWGWSAVGSMKLSGTVLDLDMADYSVSLDPSYSMLEFDSLRMLSVGTDVLMPDPAPQAAVTNEMGALCSICEDRATGKHYGAASCDGCKGFFRRSVRKNHVYTCRFSRQCVVDKDKRNQCRYCRLRKCFRAGMKKDAVQNERDRISNRRPCWEEADSLSLGILLQAEAMARQFSAPPLPGADITSKKFASVTDVCESMKQQLLLLVEWAKHIPAFCKLPLDDRVALLRAHAGEHLILGVARRSLPYDDILLLGNDFVILMSGPDPEVSRVAARILDELVRPLRELDITDSEFACLKTIIFFDPDCPGVEQCLVVKQLRFQAQILLEDSSSERRGRFGELLLLLPPLQSVAWQMVEQLQLARMVGAAQVDSLLQEMLLGGGVGSRGAIPEYSQPGPPRPLPREPVRANMMLPSNLTSVIHPVPSSAVDRPLSSLPTGSEIYEQDHARILAGSAQILPVPLIPKQEIL</sequence>
<comment type="caution">
    <text evidence="21">The sequence shown here is derived from an EMBL/GenBank/DDBJ whole genome shotgun (WGS) entry which is preliminary data.</text>
</comment>
<evidence type="ECO:0000256" key="6">
    <source>
        <dbReference type="ARBA" id="ARBA00022729"/>
    </source>
</evidence>
<feature type="domain" description="LCCL" evidence="18">
    <location>
        <begin position="430"/>
        <end position="525"/>
    </location>
</feature>
<organism evidence="21 22">
    <name type="scientific">Acipenser ruthenus</name>
    <name type="common">Sterlet sturgeon</name>
    <dbReference type="NCBI Taxonomy" id="7906"/>
    <lineage>
        <taxon>Eukaryota</taxon>
        <taxon>Metazoa</taxon>
        <taxon>Chordata</taxon>
        <taxon>Craniata</taxon>
        <taxon>Vertebrata</taxon>
        <taxon>Euteleostomi</taxon>
        <taxon>Actinopterygii</taxon>
        <taxon>Chondrostei</taxon>
        <taxon>Acipenseriformes</taxon>
        <taxon>Acipenseridae</taxon>
        <taxon>Acipenser</taxon>
    </lineage>
</organism>
<dbReference type="GO" id="GO:0008270">
    <property type="term" value="F:zinc ion binding"/>
    <property type="evidence" value="ECO:0007669"/>
    <property type="project" value="UniProtKB-KW"/>
</dbReference>
<dbReference type="PROSITE" id="PS50820">
    <property type="entry name" value="LCCL"/>
    <property type="match status" value="3"/>
</dbReference>
<keyword evidence="11" id="KW-0238">DNA-binding</keyword>
<dbReference type="PRINTS" id="PR00398">
    <property type="entry name" value="STRDHORMONER"/>
</dbReference>
<dbReference type="EMBL" id="SCEB01215871">
    <property type="protein sequence ID" value="RXM27259.1"/>
    <property type="molecule type" value="Genomic_DNA"/>
</dbReference>
<reference evidence="21 22" key="1">
    <citation type="submission" date="2019-01" db="EMBL/GenBank/DDBJ databases">
        <title>Draft Genome and Complete Hox-Cluster Characterization of the Sterlet Sturgeon (Acipenser ruthenus).</title>
        <authorList>
            <person name="Wei Q."/>
        </authorList>
    </citation>
    <scope>NUCLEOTIDE SEQUENCE [LARGE SCALE GENOMIC DNA]</scope>
    <source>
        <strain evidence="21">WHYD16114868_AA</strain>
        <tissue evidence="21">Blood</tissue>
    </source>
</reference>
<dbReference type="InterPro" id="IPR035940">
    <property type="entry name" value="CAP_sf"/>
</dbReference>
<feature type="compositionally biased region" description="Low complexity" evidence="16">
    <location>
        <begin position="407"/>
        <end position="423"/>
    </location>
</feature>
<dbReference type="InterPro" id="IPR049636">
    <property type="entry name" value="HNF4-like_DBD"/>
</dbReference>
<dbReference type="InterPro" id="IPR013088">
    <property type="entry name" value="Znf_NHR/GATA"/>
</dbReference>
<evidence type="ECO:0000256" key="5">
    <source>
        <dbReference type="ARBA" id="ARBA00022723"/>
    </source>
</evidence>
<feature type="domain" description="LCCL" evidence="18">
    <location>
        <begin position="178"/>
        <end position="222"/>
    </location>
</feature>